<dbReference type="EMBL" id="LVVM01000087">
    <property type="protein sequence ID" value="OJA21568.1"/>
    <property type="molecule type" value="Genomic_DNA"/>
</dbReference>
<sequence length="167" mass="19285">MPNWKVPQPCRNCEFGSPSLQFFLLPTNINSMLVRRTNDVPFPSFSLVMSQYSMSDMRLPTYRSSYLLRFHPYPRVKLSNREMMTIDDRLNRVNTLCDVAEDEEPAELNPLILPDLHEEQRPNAVNLEEAVEVAEPDAQPPVRRVSLTTLIIDLTVLMARKLSLKIK</sequence>
<comment type="caution">
    <text evidence="1">The sequence shown here is derived from an EMBL/GenBank/DDBJ whole genome shotgun (WGS) entry which is preliminary data.</text>
</comment>
<organism evidence="1 2">
    <name type="scientific">Rhizopogon vesiculosus</name>
    <dbReference type="NCBI Taxonomy" id="180088"/>
    <lineage>
        <taxon>Eukaryota</taxon>
        <taxon>Fungi</taxon>
        <taxon>Dikarya</taxon>
        <taxon>Basidiomycota</taxon>
        <taxon>Agaricomycotina</taxon>
        <taxon>Agaricomycetes</taxon>
        <taxon>Agaricomycetidae</taxon>
        <taxon>Boletales</taxon>
        <taxon>Suillineae</taxon>
        <taxon>Rhizopogonaceae</taxon>
        <taxon>Rhizopogon</taxon>
    </lineage>
</organism>
<proteinExistence type="predicted"/>
<dbReference type="OrthoDB" id="2637024at2759"/>
<name>A0A1J8R6X0_9AGAM</name>
<accession>A0A1J8R6X0</accession>
<keyword evidence="2" id="KW-1185">Reference proteome</keyword>
<dbReference type="Proteomes" id="UP000183567">
    <property type="component" value="Unassembled WGS sequence"/>
</dbReference>
<protein>
    <submittedName>
        <fullName evidence="1">Uncharacterized protein</fullName>
    </submittedName>
</protein>
<dbReference type="AlphaFoldDB" id="A0A1J8R6X0"/>
<evidence type="ECO:0000313" key="1">
    <source>
        <dbReference type="EMBL" id="OJA21568.1"/>
    </source>
</evidence>
<gene>
    <name evidence="1" type="ORF">AZE42_10611</name>
</gene>
<reference evidence="1 2" key="1">
    <citation type="submission" date="2016-03" db="EMBL/GenBank/DDBJ databases">
        <title>Comparative genomics of the ectomycorrhizal sister species Rhizopogon vinicolor and Rhizopogon vesiculosus (Basidiomycota: Boletales) reveals a divergence of the mating type B locus.</title>
        <authorList>
            <person name="Mujic A.B."/>
            <person name="Kuo A."/>
            <person name="Tritt A."/>
            <person name="Lipzen A."/>
            <person name="Chen C."/>
            <person name="Johnson J."/>
            <person name="Sharma A."/>
            <person name="Barry K."/>
            <person name="Grigoriev I.V."/>
            <person name="Spatafora J.W."/>
        </authorList>
    </citation>
    <scope>NUCLEOTIDE SEQUENCE [LARGE SCALE GENOMIC DNA]</scope>
    <source>
        <strain evidence="1 2">AM-OR11-056</strain>
    </source>
</reference>
<evidence type="ECO:0000313" key="2">
    <source>
        <dbReference type="Proteomes" id="UP000183567"/>
    </source>
</evidence>